<comment type="caution">
    <text evidence="2">The sequence shown here is derived from an EMBL/GenBank/DDBJ whole genome shotgun (WGS) entry which is preliminary data.</text>
</comment>
<feature type="compositionally biased region" description="Basic and acidic residues" evidence="1">
    <location>
        <begin position="381"/>
        <end position="403"/>
    </location>
</feature>
<dbReference type="EMBL" id="BLKI01000127">
    <property type="protein sequence ID" value="GFF93916.1"/>
    <property type="molecule type" value="Genomic_DNA"/>
</dbReference>
<feature type="compositionally biased region" description="Polar residues" evidence="1">
    <location>
        <begin position="318"/>
        <end position="337"/>
    </location>
</feature>
<dbReference type="Proteomes" id="UP000465220">
    <property type="component" value="Unassembled WGS sequence"/>
</dbReference>
<accession>A0ABQ1B574</accession>
<evidence type="ECO:0000313" key="2">
    <source>
        <dbReference type="EMBL" id="GFF93916.1"/>
    </source>
</evidence>
<feature type="region of interest" description="Disordered" evidence="1">
    <location>
        <begin position="305"/>
        <end position="403"/>
    </location>
</feature>
<protein>
    <submittedName>
        <fullName evidence="2">Uncharacterized protein</fullName>
    </submittedName>
</protein>
<proteinExistence type="predicted"/>
<name>A0ABQ1B574_ASPLE</name>
<reference evidence="2 3" key="1">
    <citation type="submission" date="2020-01" db="EMBL/GenBank/DDBJ databases">
        <title>Draft genome sequence of Aspergillus lentulus IFM 60648.</title>
        <authorList>
            <person name="Takahashi H."/>
            <person name="Yaguchi T."/>
        </authorList>
    </citation>
    <scope>NUCLEOTIDE SEQUENCE [LARGE SCALE GENOMIC DNA]</scope>
    <source>
        <strain evidence="2 3">IFM 60648</strain>
    </source>
</reference>
<feature type="compositionally biased region" description="Polar residues" evidence="1">
    <location>
        <begin position="70"/>
        <end position="79"/>
    </location>
</feature>
<evidence type="ECO:0000256" key="1">
    <source>
        <dbReference type="SAM" id="MobiDB-lite"/>
    </source>
</evidence>
<sequence length="756" mass="84377">MSLEYQKALSQGLIAHEDVSTLKGTAHSGSEAKAVLLIRDEDPKELEVNGWIPLTSAKFLLKLLPRHGNSSTRFSQRKNNGGGTASATRWRHPLSPADSASHPVVELTEQRRFRPAFAQFLNKRIYKGEICSHPVTTSLRVNPGWDKMIRDVFQPGHAAFDTGHFMLSLKKSACVIEQSRLSRYNAAHIEGELALLLASHLYGGYKGKARLIQLNATFTEDALQDEKDETSDTWGELGSAKMALRCLAGHPRLLLLSHAVFHFYTGSRPVASLRPLERSRPFYASSMGKFPSFWPSQFMANSDIGSGCPASGGRNDAGNDSTITTVPQDADSPSTAWTGAPEQMDESQIPQDTWEISADDTTGDWDAKEEGAKGENTSGECPDKRDEPDNQNHKPLSRTDKQEELSRAIKRIKAFLTAPEEDNLKLQLGHGLTSSKELTRLLDEARAKYYFEGDTLVVKSMRPAHESLSEFASCVYGQLAREIFTPEEWENVAMNSGPVRLYGKIEGYGKKPQSCVKIPDQAYVVTDPGTSRGFRTVIFEAAFSETYDDLIRDMRQWLLHSDGQVQLVVLANIKEDKQALAMQQKSGAFRDRAARLLEDFGNSLGRAKHADILERPTEACAQQESQATKIYERQPHVGGIRAQIERHVQPSDWVGPITAELEYWQLAGFEPQRRGQRVRVFPGHVIGELPPLYIGDVIHPDCRGSFSNFDASRKLIPDPKHFVKRLTRGIHELSVDCALNFACPRNSDEDDEDYRE</sequence>
<feature type="region of interest" description="Disordered" evidence="1">
    <location>
        <begin position="70"/>
        <end position="103"/>
    </location>
</feature>
<evidence type="ECO:0000313" key="3">
    <source>
        <dbReference type="Proteomes" id="UP000465220"/>
    </source>
</evidence>
<keyword evidence="3" id="KW-1185">Reference proteome</keyword>
<organism evidence="2 3">
    <name type="scientific">Aspergillus lentulus</name>
    <dbReference type="NCBI Taxonomy" id="293939"/>
    <lineage>
        <taxon>Eukaryota</taxon>
        <taxon>Fungi</taxon>
        <taxon>Dikarya</taxon>
        <taxon>Ascomycota</taxon>
        <taxon>Pezizomycotina</taxon>
        <taxon>Eurotiomycetes</taxon>
        <taxon>Eurotiomycetidae</taxon>
        <taxon>Eurotiales</taxon>
        <taxon>Aspergillaceae</taxon>
        <taxon>Aspergillus</taxon>
        <taxon>Aspergillus subgen. Fumigati</taxon>
    </lineage>
</organism>
<gene>
    <name evidence="2" type="ORF">IFM60648_10245</name>
</gene>